<dbReference type="PANTHER" id="PTHR43791:SF3">
    <property type="entry name" value="MAJOR FACILITATOR SUPERFAMILY (MFS) PROFILE DOMAIN-CONTAINING PROTEIN"/>
    <property type="match status" value="1"/>
</dbReference>
<keyword evidence="5 7" id="KW-0472">Membrane</keyword>
<evidence type="ECO:0000256" key="7">
    <source>
        <dbReference type="SAM" id="Phobius"/>
    </source>
</evidence>
<dbReference type="EMBL" id="JANBPK010000920">
    <property type="protein sequence ID" value="KAJ2928713.1"/>
    <property type="molecule type" value="Genomic_DNA"/>
</dbReference>
<accession>A0A9W8JDD7</accession>
<feature type="transmembrane region" description="Helical" evidence="7">
    <location>
        <begin position="441"/>
        <end position="463"/>
    </location>
</feature>
<evidence type="ECO:0000256" key="4">
    <source>
        <dbReference type="ARBA" id="ARBA00022989"/>
    </source>
</evidence>
<dbReference type="Pfam" id="PF07690">
    <property type="entry name" value="MFS_1"/>
    <property type="match status" value="1"/>
</dbReference>
<feature type="transmembrane region" description="Helical" evidence="7">
    <location>
        <begin position="325"/>
        <end position="342"/>
    </location>
</feature>
<organism evidence="9 10">
    <name type="scientific">Candolleomyces eurysporus</name>
    <dbReference type="NCBI Taxonomy" id="2828524"/>
    <lineage>
        <taxon>Eukaryota</taxon>
        <taxon>Fungi</taxon>
        <taxon>Dikarya</taxon>
        <taxon>Basidiomycota</taxon>
        <taxon>Agaricomycotina</taxon>
        <taxon>Agaricomycetes</taxon>
        <taxon>Agaricomycetidae</taxon>
        <taxon>Agaricales</taxon>
        <taxon>Agaricineae</taxon>
        <taxon>Psathyrellaceae</taxon>
        <taxon>Candolleomyces</taxon>
    </lineage>
</organism>
<reference evidence="9" key="1">
    <citation type="submission" date="2022-06" db="EMBL/GenBank/DDBJ databases">
        <title>Genome Sequence of Candolleomyces eurysporus.</title>
        <authorList>
            <person name="Buettner E."/>
        </authorList>
    </citation>
    <scope>NUCLEOTIDE SEQUENCE</scope>
    <source>
        <strain evidence="9">VTCC 930004</strain>
    </source>
</reference>
<keyword evidence="3 7" id="KW-0812">Transmembrane</keyword>
<comment type="subcellular location">
    <subcellularLocation>
        <location evidence="1">Membrane</location>
        <topology evidence="1">Multi-pass membrane protein</topology>
    </subcellularLocation>
</comment>
<dbReference type="GO" id="GO:0022857">
    <property type="term" value="F:transmembrane transporter activity"/>
    <property type="evidence" value="ECO:0007669"/>
    <property type="project" value="InterPro"/>
</dbReference>
<keyword evidence="2" id="KW-0813">Transport</keyword>
<keyword evidence="10" id="KW-1185">Reference proteome</keyword>
<evidence type="ECO:0000256" key="5">
    <source>
        <dbReference type="ARBA" id="ARBA00023136"/>
    </source>
</evidence>
<dbReference type="GO" id="GO:0016020">
    <property type="term" value="C:membrane"/>
    <property type="evidence" value="ECO:0007669"/>
    <property type="project" value="UniProtKB-SubCell"/>
</dbReference>
<feature type="domain" description="Major facilitator superfamily (MFS) profile" evidence="8">
    <location>
        <begin position="58"/>
        <end position="467"/>
    </location>
</feature>
<feature type="transmembrane region" description="Helical" evidence="7">
    <location>
        <begin position="349"/>
        <end position="368"/>
    </location>
</feature>
<feature type="transmembrane region" description="Helical" evidence="7">
    <location>
        <begin position="122"/>
        <end position="141"/>
    </location>
</feature>
<evidence type="ECO:0000256" key="3">
    <source>
        <dbReference type="ARBA" id="ARBA00022692"/>
    </source>
</evidence>
<evidence type="ECO:0000313" key="9">
    <source>
        <dbReference type="EMBL" id="KAJ2928713.1"/>
    </source>
</evidence>
<dbReference type="OrthoDB" id="3639251at2759"/>
<dbReference type="InterPro" id="IPR036259">
    <property type="entry name" value="MFS_trans_sf"/>
</dbReference>
<feature type="transmembrane region" description="Helical" evidence="7">
    <location>
        <begin position="55"/>
        <end position="73"/>
    </location>
</feature>
<proteinExistence type="predicted"/>
<feature type="transmembrane region" description="Helical" evidence="7">
    <location>
        <begin position="185"/>
        <end position="203"/>
    </location>
</feature>
<dbReference type="Gene3D" id="1.20.1250.20">
    <property type="entry name" value="MFS general substrate transporter like domains"/>
    <property type="match status" value="2"/>
</dbReference>
<dbReference type="InterPro" id="IPR020846">
    <property type="entry name" value="MFS_dom"/>
</dbReference>
<evidence type="ECO:0000259" key="8">
    <source>
        <dbReference type="PROSITE" id="PS50850"/>
    </source>
</evidence>
<feature type="transmembrane region" description="Helical" evidence="7">
    <location>
        <begin position="153"/>
        <end position="173"/>
    </location>
</feature>
<evidence type="ECO:0000313" key="10">
    <source>
        <dbReference type="Proteomes" id="UP001140091"/>
    </source>
</evidence>
<evidence type="ECO:0000256" key="6">
    <source>
        <dbReference type="SAM" id="MobiDB-lite"/>
    </source>
</evidence>
<dbReference type="PANTHER" id="PTHR43791">
    <property type="entry name" value="PERMEASE-RELATED"/>
    <property type="match status" value="1"/>
</dbReference>
<feature type="non-terminal residue" evidence="9">
    <location>
        <position position="486"/>
    </location>
</feature>
<feature type="transmembrane region" description="Helical" evidence="7">
    <location>
        <begin position="215"/>
        <end position="237"/>
    </location>
</feature>
<gene>
    <name evidence="9" type="ORF">H1R20_g8396</name>
</gene>
<evidence type="ECO:0000256" key="2">
    <source>
        <dbReference type="ARBA" id="ARBA00022448"/>
    </source>
</evidence>
<protein>
    <recommendedName>
        <fullName evidence="8">Major facilitator superfamily (MFS) profile domain-containing protein</fullName>
    </recommendedName>
</protein>
<dbReference type="FunFam" id="1.20.1250.20:FF:000013">
    <property type="entry name" value="MFS general substrate transporter"/>
    <property type="match status" value="1"/>
</dbReference>
<comment type="caution">
    <text evidence="9">The sequence shown here is derived from an EMBL/GenBank/DDBJ whole genome shotgun (WGS) entry which is preliminary data.</text>
</comment>
<feature type="region of interest" description="Disordered" evidence="6">
    <location>
        <begin position="1"/>
        <end position="31"/>
    </location>
</feature>
<dbReference type="FunFam" id="1.20.1250.20:FF:000018">
    <property type="entry name" value="MFS transporter permease"/>
    <property type="match status" value="1"/>
</dbReference>
<feature type="transmembrane region" description="Helical" evidence="7">
    <location>
        <begin position="284"/>
        <end position="313"/>
    </location>
</feature>
<name>A0A9W8JDD7_9AGAR</name>
<feature type="transmembrane region" description="Helical" evidence="7">
    <location>
        <begin position="93"/>
        <end position="115"/>
    </location>
</feature>
<dbReference type="InterPro" id="IPR011701">
    <property type="entry name" value="MFS"/>
</dbReference>
<feature type="transmembrane region" description="Helical" evidence="7">
    <location>
        <begin position="408"/>
        <end position="429"/>
    </location>
</feature>
<dbReference type="SUPFAM" id="SSF103473">
    <property type="entry name" value="MFS general substrate transporter"/>
    <property type="match status" value="1"/>
</dbReference>
<dbReference type="PROSITE" id="PS50850">
    <property type="entry name" value="MFS"/>
    <property type="match status" value="1"/>
</dbReference>
<keyword evidence="4 7" id="KW-1133">Transmembrane helix</keyword>
<feature type="transmembrane region" description="Helical" evidence="7">
    <location>
        <begin position="374"/>
        <end position="396"/>
    </location>
</feature>
<dbReference type="AlphaFoldDB" id="A0A9W8JDD7"/>
<sequence>MSDEKHSADLKLEDQDVEKRASEKTAETEKDKVPLDAHYDPEYVRRTLRKIDWRMLPLLGFLYAIALIDRTNLGIARIAGMEVDLKLYIGERYSIASMIYFPPYIILQIPGNVILRWIGARSWLTICVVGWGAAQIGMGFVPNWGLLCLTRVLLGVFEAGFFPALAFIITTWYKRHEVQKRLAAFYLISIVLGGFSAILAYALQLLKGKGGLNGWQWIFIIEGILTVVLGILTWFFVPDFPDRNRFLTPEQTKMVLDRIESDRSDSKPDPITWQKLIKHLSDPFLWSFAFMFLASTTPAYAIGFFITILLSAMGFSIMEALLLSAPPYVAAAISCFFFAWLADKTKKRALWLFVQNIITMVGLLVTGYGKQNGVRYFGLFLVNMGASGCVPGVLAYNANNIVSHSKRAVSTAVIIAFGGIGGIYATLVFRQSDFPKYIPGIWATMACQFVMVILLGVNTWVFSRRNKLAREGKRVNEETPGFYYVI</sequence>
<evidence type="ECO:0000256" key="1">
    <source>
        <dbReference type="ARBA" id="ARBA00004141"/>
    </source>
</evidence>
<dbReference type="Proteomes" id="UP001140091">
    <property type="component" value="Unassembled WGS sequence"/>
</dbReference>